<proteinExistence type="predicted"/>
<dbReference type="Pfam" id="PF14559">
    <property type="entry name" value="TPR_19"/>
    <property type="match status" value="1"/>
</dbReference>
<dbReference type="UniPathway" id="UPA00694"/>
<dbReference type="Pfam" id="PF13432">
    <property type="entry name" value="TPR_16"/>
    <property type="match status" value="1"/>
</dbReference>
<evidence type="ECO:0000256" key="5">
    <source>
        <dbReference type="ARBA" id="ARBA00022916"/>
    </source>
</evidence>
<dbReference type="InterPro" id="IPR011990">
    <property type="entry name" value="TPR-like_helical_dom_sf"/>
</dbReference>
<feature type="compositionally biased region" description="Low complexity" evidence="6">
    <location>
        <begin position="349"/>
        <end position="373"/>
    </location>
</feature>
<feature type="region of interest" description="Disordered" evidence="6">
    <location>
        <begin position="312"/>
        <end position="392"/>
    </location>
</feature>
<keyword evidence="2" id="KW-0732">Signal</keyword>
<evidence type="ECO:0000256" key="4">
    <source>
        <dbReference type="ARBA" id="ARBA00022803"/>
    </source>
</evidence>
<dbReference type="Gene3D" id="1.25.40.10">
    <property type="entry name" value="Tetratricopeptide repeat domain"/>
    <property type="match status" value="2"/>
</dbReference>
<dbReference type="InterPro" id="IPR008410">
    <property type="entry name" value="BCSC_C"/>
</dbReference>
<feature type="domain" description="Cellulose synthase operon C C-terminal" evidence="7">
    <location>
        <begin position="657"/>
        <end position="960"/>
    </location>
</feature>
<dbReference type="SMART" id="SM00028">
    <property type="entry name" value="TPR"/>
    <property type="match status" value="3"/>
</dbReference>
<dbReference type="OrthoDB" id="174989at2"/>
<gene>
    <name evidence="8" type="ORF">DKG74_14220</name>
</gene>
<evidence type="ECO:0000256" key="3">
    <source>
        <dbReference type="ARBA" id="ARBA00022737"/>
    </source>
</evidence>
<comment type="caution">
    <text evidence="8">The sequence shown here is derived from an EMBL/GenBank/DDBJ whole genome shotgun (WGS) entry which is preliminary data.</text>
</comment>
<organism evidence="8 9">
    <name type="scientific">Zavarzinia aquatilis</name>
    <dbReference type="NCBI Taxonomy" id="2211142"/>
    <lineage>
        <taxon>Bacteria</taxon>
        <taxon>Pseudomonadati</taxon>
        <taxon>Pseudomonadota</taxon>
        <taxon>Alphaproteobacteria</taxon>
        <taxon>Rhodospirillales</taxon>
        <taxon>Zavarziniaceae</taxon>
        <taxon>Zavarzinia</taxon>
    </lineage>
</organism>
<comment type="pathway">
    <text evidence="1">Glycan metabolism; bacterial cellulose biosynthesis.</text>
</comment>
<dbReference type="Proteomes" id="UP000245461">
    <property type="component" value="Unassembled WGS sequence"/>
</dbReference>
<evidence type="ECO:0000256" key="6">
    <source>
        <dbReference type="SAM" id="MobiDB-lite"/>
    </source>
</evidence>
<keyword evidence="9" id="KW-1185">Reference proteome</keyword>
<dbReference type="AlphaFoldDB" id="A0A317E245"/>
<feature type="compositionally biased region" description="Low complexity" evidence="6">
    <location>
        <begin position="312"/>
        <end position="339"/>
    </location>
</feature>
<keyword evidence="5" id="KW-0135">Cellulose biosynthesis</keyword>
<protein>
    <recommendedName>
        <fullName evidence="7">Cellulose synthase operon C C-terminal domain-containing protein</fullName>
    </recommendedName>
</protein>
<evidence type="ECO:0000259" key="7">
    <source>
        <dbReference type="Pfam" id="PF05420"/>
    </source>
</evidence>
<evidence type="ECO:0000313" key="8">
    <source>
        <dbReference type="EMBL" id="PWR21158.1"/>
    </source>
</evidence>
<dbReference type="SUPFAM" id="SSF48452">
    <property type="entry name" value="TPR-like"/>
    <property type="match status" value="1"/>
</dbReference>
<dbReference type="GO" id="GO:0019867">
    <property type="term" value="C:outer membrane"/>
    <property type="evidence" value="ECO:0007669"/>
    <property type="project" value="InterPro"/>
</dbReference>
<keyword evidence="4" id="KW-0802">TPR repeat</keyword>
<dbReference type="InterPro" id="IPR019734">
    <property type="entry name" value="TPR_rpt"/>
</dbReference>
<evidence type="ECO:0000256" key="1">
    <source>
        <dbReference type="ARBA" id="ARBA00005186"/>
    </source>
</evidence>
<accession>A0A317E245</accession>
<dbReference type="GO" id="GO:0030244">
    <property type="term" value="P:cellulose biosynthetic process"/>
    <property type="evidence" value="ECO:0007669"/>
    <property type="project" value="UniProtKB-KW"/>
</dbReference>
<dbReference type="Pfam" id="PF05420">
    <property type="entry name" value="BCSC_C"/>
    <property type="match status" value="1"/>
</dbReference>
<reference evidence="8 9" key="1">
    <citation type="submission" date="2018-05" db="EMBL/GenBank/DDBJ databases">
        <title>Zavarzinia sp. HR-AS.</title>
        <authorList>
            <person name="Lee Y."/>
            <person name="Jeon C.O."/>
        </authorList>
    </citation>
    <scope>NUCLEOTIDE SEQUENCE [LARGE SCALE GENOMIC DNA]</scope>
    <source>
        <strain evidence="8 9">HR-AS</strain>
    </source>
</reference>
<keyword evidence="3" id="KW-0677">Repeat</keyword>
<name>A0A317E245_9PROT</name>
<evidence type="ECO:0000313" key="9">
    <source>
        <dbReference type="Proteomes" id="UP000245461"/>
    </source>
</evidence>
<evidence type="ECO:0000256" key="2">
    <source>
        <dbReference type="ARBA" id="ARBA00022729"/>
    </source>
</evidence>
<dbReference type="EMBL" id="QGLE01000008">
    <property type="protein sequence ID" value="PWR21158.1"/>
    <property type="molecule type" value="Genomic_DNA"/>
</dbReference>
<sequence length="965" mass="99051">MAPFLRDRLSARPGIALLAVGIALGAGLPAAAEDVTSPLPAAPEVTRVLLEQAVFWREKGRRDLAVDALRRVYAVAPDAPEVLYGLGAFALQDQDYAAARGWLARLRQIAPGDPRGDLLEARMREATVAAAPATESAATTRVAPAAPIRPDAAPAAAQGDRLRLAGHFAEAYDVLALALGSRPDDPALLAALARLYEDGGMPVQALQVYNAVLTRDPGNGDVIEGAVVAALRAGDTGVAGRWLNDALALSPGEPGLHVLAARVAQVRGDNAAAIASLETARLLRARQLGLPDDAALAAGLPANPFRRTADTDVAAAPETADASPTAASAATGDGAVPSPARRPAPPPRIAAAGPAPAAAGVVSSPPAPATVTPNPAPSSLPRPLQVAGEATAAAGQTSGGLYLPGGQVRAAEGRPASLTPAAVPTVPTPPSGYPAAVVAPAAAPTPTYPPLPTPASPAAPRPAVVVNDPMSQDIARELAQLKQDTVPFVRGEVGVRNRNGESGLSELTEVHASLSAAISPFDEGRLTATAMPVSLDSGTPEGDGARRFGANALIPTTVTSANHEALATIVANNAGVWNLLTPTEKQILGAAITTPEATTLSDFVSANAAVVAGFSKDVQTAIDAAVAADAATTLADFVNANGTILGTLTTAQQSVIDAAIAADVYSFDTARMASLRRAPTQDDAGVALALAYEIGNIKADVGSTPLGFEVKNVVGGITFAPQLSSTTTLKLTGERRAVTDSLLSYAGTVEPFTGKRWGGVTRTGARVMLSDDDGDVGLYGGAGYYKLDGENVDDNQQMEATVGAYIRPYKTERAELSVGVNLSYLNYEKNLGEFSLGHGGYFSPQNFYSIAFPVEYSGESRSGKWNYTIGGAIGFQSYDKDAAPYFPTNGKLQQILEDEVSAGLISSAYYSAASESGIGGNIHGSFDYAFDRQTTIGGAASFDSSGDYTESSVMVYVKRLLEVAP</sequence>
<dbReference type="RefSeq" id="WP_109906836.1">
    <property type="nucleotide sequence ID" value="NZ_QGLE01000008.1"/>
</dbReference>